<accession>A0A1H4KDX3</accession>
<evidence type="ECO:0000259" key="1">
    <source>
        <dbReference type="Pfam" id="PF03288"/>
    </source>
</evidence>
<dbReference type="EMBL" id="FNRY01000001">
    <property type="protein sequence ID" value="SEB56142.1"/>
    <property type="molecule type" value="Genomic_DNA"/>
</dbReference>
<dbReference type="STRING" id="640635.SAMN04489806_1109"/>
<evidence type="ECO:0000313" key="2">
    <source>
        <dbReference type="EMBL" id="SEB56142.1"/>
    </source>
</evidence>
<organism evidence="2 3">
    <name type="scientific">Paramicrobacterium humi</name>
    <dbReference type="NCBI Taxonomy" id="640635"/>
    <lineage>
        <taxon>Bacteria</taxon>
        <taxon>Bacillati</taxon>
        <taxon>Actinomycetota</taxon>
        <taxon>Actinomycetes</taxon>
        <taxon>Micrococcales</taxon>
        <taxon>Microbacteriaceae</taxon>
        <taxon>Paramicrobacterium</taxon>
    </lineage>
</organism>
<sequence length="194" mass="22151">MPLDQKTLTTALVHLSRIDVDRPVGFDDLVSLNTAREAVNDLFDSYVDELRANPESTPLWSAISSALELEDPARAAVASRAANSTSSQSRDSRRVAMFWKTFEPEFAWDFLPGTFLHELYRHWMRKRYPREVPVSRHTLTRRLKEITERTGDWGYSRSRPGSLMNTPEPLAEQLPGWSPATSDAAIYGLRRRCV</sequence>
<dbReference type="InterPro" id="IPR004968">
    <property type="entry name" value="DNA_primase/NTPase_C"/>
</dbReference>
<evidence type="ECO:0000313" key="3">
    <source>
        <dbReference type="Proteomes" id="UP000199183"/>
    </source>
</evidence>
<protein>
    <submittedName>
        <fullName evidence="2">Virus D5 protein-like</fullName>
    </submittedName>
</protein>
<dbReference type="RefSeq" id="WP_091181032.1">
    <property type="nucleotide sequence ID" value="NZ_FNRY01000001.1"/>
</dbReference>
<reference evidence="2 3" key="1">
    <citation type="submission" date="2016-10" db="EMBL/GenBank/DDBJ databases">
        <authorList>
            <person name="de Groot N.N."/>
        </authorList>
    </citation>
    <scope>NUCLEOTIDE SEQUENCE [LARGE SCALE GENOMIC DNA]</scope>
    <source>
        <strain evidence="2 3">DSM 21799</strain>
    </source>
</reference>
<dbReference type="OrthoDB" id="9763644at2"/>
<keyword evidence="3" id="KW-1185">Reference proteome</keyword>
<feature type="domain" description="DNA primase/nucleoside triphosphatase C-terminal" evidence="1">
    <location>
        <begin position="94"/>
        <end position="159"/>
    </location>
</feature>
<dbReference type="Pfam" id="PF03288">
    <property type="entry name" value="Pox_D5"/>
    <property type="match status" value="1"/>
</dbReference>
<proteinExistence type="predicted"/>
<name>A0A1H4KDX3_9MICO</name>
<dbReference type="AlphaFoldDB" id="A0A1H4KDX3"/>
<dbReference type="Proteomes" id="UP000199183">
    <property type="component" value="Unassembled WGS sequence"/>
</dbReference>
<gene>
    <name evidence="2" type="ORF">SAMN04489806_1109</name>
</gene>